<organism evidence="1">
    <name type="scientific">marine sediment metagenome</name>
    <dbReference type="NCBI Taxonomy" id="412755"/>
    <lineage>
        <taxon>unclassified sequences</taxon>
        <taxon>metagenomes</taxon>
        <taxon>ecological metagenomes</taxon>
    </lineage>
</organism>
<comment type="caution">
    <text evidence="1">The sequence shown here is derived from an EMBL/GenBank/DDBJ whole genome shotgun (WGS) entry which is preliminary data.</text>
</comment>
<gene>
    <name evidence="1" type="ORF">LCGC14_2703010</name>
</gene>
<dbReference type="EMBL" id="LAZR01048214">
    <property type="protein sequence ID" value="KKK92428.1"/>
    <property type="molecule type" value="Genomic_DNA"/>
</dbReference>
<sequence length="172" mass="19832">EQYISCETKCRFQCKKGHMFKMEPRHVKSGHWCQECSYKDIGDKNRKLTLEDAQKAAESRGGRCLTTVYNSSNLKMKWECAKGHIWEVSFNAVRSGNWCNSCGYETAGDNMRGSIEKVQEHAICRGGRCLSKVYVNNRTKLEFECSDGHRWWARPGNIQQGKWCPKCKYSNG</sequence>
<evidence type="ECO:0008006" key="2">
    <source>
        <dbReference type="Google" id="ProtNLM"/>
    </source>
</evidence>
<name>A0A0F8ZFB5_9ZZZZ</name>
<proteinExistence type="predicted"/>
<protein>
    <recommendedName>
        <fullName evidence="2">Zinc-ribbon domain-containing protein</fullName>
    </recommendedName>
</protein>
<reference evidence="1" key="1">
    <citation type="journal article" date="2015" name="Nature">
        <title>Complex archaea that bridge the gap between prokaryotes and eukaryotes.</title>
        <authorList>
            <person name="Spang A."/>
            <person name="Saw J.H."/>
            <person name="Jorgensen S.L."/>
            <person name="Zaremba-Niedzwiedzka K."/>
            <person name="Martijn J."/>
            <person name="Lind A.E."/>
            <person name="van Eijk R."/>
            <person name="Schleper C."/>
            <person name="Guy L."/>
            <person name="Ettema T.J."/>
        </authorList>
    </citation>
    <scope>NUCLEOTIDE SEQUENCE</scope>
</reference>
<accession>A0A0F8ZFB5</accession>
<dbReference type="AlphaFoldDB" id="A0A0F8ZFB5"/>
<feature type="non-terminal residue" evidence="1">
    <location>
        <position position="1"/>
    </location>
</feature>
<evidence type="ECO:0000313" key="1">
    <source>
        <dbReference type="EMBL" id="KKK92428.1"/>
    </source>
</evidence>